<comment type="caution">
    <text evidence="1">The sequence shown here is derived from an EMBL/GenBank/DDBJ whole genome shotgun (WGS) entry which is preliminary data.</text>
</comment>
<proteinExistence type="predicted"/>
<gene>
    <name evidence="1" type="ORF">CPELLU_LOCUS7827</name>
</gene>
<organism evidence="1 2">
    <name type="scientific">Cetraspora pellucida</name>
    <dbReference type="NCBI Taxonomy" id="1433469"/>
    <lineage>
        <taxon>Eukaryota</taxon>
        <taxon>Fungi</taxon>
        <taxon>Fungi incertae sedis</taxon>
        <taxon>Mucoromycota</taxon>
        <taxon>Glomeromycotina</taxon>
        <taxon>Glomeromycetes</taxon>
        <taxon>Diversisporales</taxon>
        <taxon>Gigasporaceae</taxon>
        <taxon>Cetraspora</taxon>
    </lineage>
</organism>
<sequence length="118" mass="13622">MDSINKILDFVDYLRNPLVLQRILNLNNINQNLLIQILRRANQRKKITAYNLLRARVNEEGLLVNITDGLIIGKSAEMIWKGFTPAEKNTFTTLILIEPVEKSTFTTYASQIRSRFSI</sequence>
<name>A0A9N9CXT5_9GLOM</name>
<reference evidence="1" key="1">
    <citation type="submission" date="2021-06" db="EMBL/GenBank/DDBJ databases">
        <authorList>
            <person name="Kallberg Y."/>
            <person name="Tangrot J."/>
            <person name="Rosling A."/>
        </authorList>
    </citation>
    <scope>NUCLEOTIDE SEQUENCE</scope>
    <source>
        <strain evidence="1">FL966</strain>
    </source>
</reference>
<dbReference type="Proteomes" id="UP000789759">
    <property type="component" value="Unassembled WGS sequence"/>
</dbReference>
<evidence type="ECO:0000313" key="1">
    <source>
        <dbReference type="EMBL" id="CAG8619052.1"/>
    </source>
</evidence>
<dbReference type="EMBL" id="CAJVQA010005364">
    <property type="protein sequence ID" value="CAG8619052.1"/>
    <property type="molecule type" value="Genomic_DNA"/>
</dbReference>
<keyword evidence="2" id="KW-1185">Reference proteome</keyword>
<protein>
    <submittedName>
        <fullName evidence="1">3438_t:CDS:1</fullName>
    </submittedName>
</protein>
<dbReference type="AlphaFoldDB" id="A0A9N9CXT5"/>
<dbReference type="OrthoDB" id="2341488at2759"/>
<evidence type="ECO:0000313" key="2">
    <source>
        <dbReference type="Proteomes" id="UP000789759"/>
    </source>
</evidence>
<accession>A0A9N9CXT5</accession>